<proteinExistence type="predicted"/>
<name>A0ABQ0D5T9_9HELI</name>
<protein>
    <submittedName>
        <fullName evidence="1">Uncharacterized protein</fullName>
    </submittedName>
</protein>
<accession>A0ABQ0D5T9</accession>
<dbReference type="EMBL" id="BAAFHN010000054">
    <property type="protein sequence ID" value="GAB0173711.1"/>
    <property type="molecule type" value="Genomic_DNA"/>
</dbReference>
<reference evidence="1 2" key="1">
    <citation type="submission" date="2024-06" db="EMBL/GenBank/DDBJ databases">
        <title>Draft genome sequence of Helicobacter trogontum NHP16-4001.</title>
        <authorList>
            <person name="Rimbara E."/>
            <person name="Suzuki M."/>
        </authorList>
    </citation>
    <scope>NUCLEOTIDE SEQUENCE [LARGE SCALE GENOMIC DNA]</scope>
    <source>
        <strain evidence="1 2">NHP16-4001</strain>
    </source>
</reference>
<comment type="caution">
    <text evidence="1">The sequence shown here is derived from an EMBL/GenBank/DDBJ whole genome shotgun (WGS) entry which is preliminary data.</text>
</comment>
<organism evidence="1 2">
    <name type="scientific">Helicobacter trogontum</name>
    <dbReference type="NCBI Taxonomy" id="50960"/>
    <lineage>
        <taxon>Bacteria</taxon>
        <taxon>Pseudomonadati</taxon>
        <taxon>Campylobacterota</taxon>
        <taxon>Epsilonproteobacteria</taxon>
        <taxon>Campylobacterales</taxon>
        <taxon>Helicobacteraceae</taxon>
        <taxon>Helicobacter</taxon>
    </lineage>
</organism>
<evidence type="ECO:0000313" key="2">
    <source>
        <dbReference type="Proteomes" id="UP001562457"/>
    </source>
</evidence>
<keyword evidence="2" id="KW-1185">Reference proteome</keyword>
<sequence>MVTLYATYYRIHSKKYEKIDNTDFILEITIHNTQKPLKIDTTLECEAIHCGYNLIQWAYMILPTKEYNPNKTRLQKDIDYYELPNDIYKGNI</sequence>
<gene>
    <name evidence="1" type="ORF">NHP164001_17320</name>
</gene>
<dbReference type="Proteomes" id="UP001562457">
    <property type="component" value="Unassembled WGS sequence"/>
</dbReference>
<evidence type="ECO:0000313" key="1">
    <source>
        <dbReference type="EMBL" id="GAB0173711.1"/>
    </source>
</evidence>